<dbReference type="InterPro" id="IPR045886">
    <property type="entry name" value="ThiF/MoeB/HesA"/>
</dbReference>
<evidence type="ECO:0000313" key="2">
    <source>
        <dbReference type="EMBL" id="OWZ84791.1"/>
    </source>
</evidence>
<dbReference type="Gene3D" id="3.40.50.720">
    <property type="entry name" value="NAD(P)-binding Rossmann-like Domain"/>
    <property type="match status" value="1"/>
</dbReference>
<dbReference type="Proteomes" id="UP000214588">
    <property type="component" value="Unassembled WGS sequence"/>
</dbReference>
<accession>A0A226C0V3</accession>
<gene>
    <name evidence="2" type="ORF">CDO51_01885</name>
</gene>
<dbReference type="InterPro" id="IPR000594">
    <property type="entry name" value="ThiF_NAD_FAD-bd"/>
</dbReference>
<protein>
    <recommendedName>
        <fullName evidence="1">THIF-type NAD/FAD binding fold domain-containing protein</fullName>
    </recommendedName>
</protein>
<comment type="caution">
    <text evidence="2">The sequence shown here is derived from an EMBL/GenBank/DDBJ whole genome shotgun (WGS) entry which is preliminary data.</text>
</comment>
<dbReference type="SUPFAM" id="SSF69572">
    <property type="entry name" value="Activating enzymes of the ubiquitin-like proteins"/>
    <property type="match status" value="1"/>
</dbReference>
<dbReference type="Pfam" id="PF00899">
    <property type="entry name" value="ThiF"/>
    <property type="match status" value="1"/>
</dbReference>
<sequence length="237" mass="26483">MTIPRLVEEIQRFQYKVEIKNELVNVISIEDELYLSSTYQLNPRKVQQLSLKNGILPLRYSKNYNPLGINGQLSLLHSTIGVVGVGELGKAVIEIIARIGIGHIIIIDHKDLNETNFTIENNIGIKKITAAAKQVEKINSGVSTTLYSIKLNQKNVLQLLDPCDVVVDATNDKDSSILLENTVNDLNIPLVHSNQHDFTNQVTPKSTKNEYNLSYCNSFMTANRQAQEVVNSIAKNI</sequence>
<dbReference type="GO" id="GO:0008641">
    <property type="term" value="F:ubiquitin-like modifier activating enzyme activity"/>
    <property type="evidence" value="ECO:0007669"/>
    <property type="project" value="InterPro"/>
</dbReference>
<evidence type="ECO:0000313" key="3">
    <source>
        <dbReference type="Proteomes" id="UP000214588"/>
    </source>
</evidence>
<name>A0A226C0V3_9FIRM</name>
<dbReference type="GO" id="GO:0061503">
    <property type="term" value="F:tRNA threonylcarbamoyladenosine dehydratase"/>
    <property type="evidence" value="ECO:0007669"/>
    <property type="project" value="TreeGrafter"/>
</dbReference>
<organism evidence="2 3">
    <name type="scientific">Natranaerobius trueperi</name>
    <dbReference type="NCBI Taxonomy" id="759412"/>
    <lineage>
        <taxon>Bacteria</taxon>
        <taxon>Bacillati</taxon>
        <taxon>Bacillota</taxon>
        <taxon>Clostridia</taxon>
        <taxon>Natranaerobiales</taxon>
        <taxon>Natranaerobiaceae</taxon>
        <taxon>Natranaerobius</taxon>
    </lineage>
</organism>
<evidence type="ECO:0000259" key="1">
    <source>
        <dbReference type="Pfam" id="PF00899"/>
    </source>
</evidence>
<dbReference type="InterPro" id="IPR035985">
    <property type="entry name" value="Ubiquitin-activating_enz"/>
</dbReference>
<dbReference type="OrthoDB" id="9804286at2"/>
<dbReference type="AlphaFoldDB" id="A0A226C0V3"/>
<feature type="domain" description="THIF-type NAD/FAD binding fold" evidence="1">
    <location>
        <begin position="60"/>
        <end position="218"/>
    </location>
</feature>
<dbReference type="PANTHER" id="PTHR43267">
    <property type="entry name" value="TRNA THREONYLCARBAMOYLADENOSINE DEHYDRATASE"/>
    <property type="match status" value="1"/>
</dbReference>
<dbReference type="GO" id="GO:0061504">
    <property type="term" value="P:cyclic threonylcarbamoyladenosine biosynthetic process"/>
    <property type="evidence" value="ECO:0007669"/>
    <property type="project" value="TreeGrafter"/>
</dbReference>
<dbReference type="PANTHER" id="PTHR43267:SF1">
    <property type="entry name" value="TRNA THREONYLCARBAMOYLADENOSINE DEHYDRATASE"/>
    <property type="match status" value="1"/>
</dbReference>
<dbReference type="RefSeq" id="WP_089022596.1">
    <property type="nucleotide sequence ID" value="NZ_NIQC01000002.1"/>
</dbReference>
<keyword evidence="3" id="KW-1185">Reference proteome</keyword>
<reference evidence="2 3" key="1">
    <citation type="submission" date="2017-06" db="EMBL/GenBank/DDBJ databases">
        <title>Draft Genome Sequence of Natranaerobius trueperi halophilic, alkalithermophilic bacteria from soda lakes.</title>
        <authorList>
            <person name="Zhao B."/>
        </authorList>
    </citation>
    <scope>NUCLEOTIDE SEQUENCE [LARGE SCALE GENOMIC DNA]</scope>
    <source>
        <strain evidence="2 3">DSM 18760</strain>
    </source>
</reference>
<dbReference type="EMBL" id="NIQC01000002">
    <property type="protein sequence ID" value="OWZ84791.1"/>
    <property type="molecule type" value="Genomic_DNA"/>
</dbReference>
<proteinExistence type="predicted"/>